<keyword evidence="4" id="KW-1185">Reference proteome</keyword>
<evidence type="ECO:0000259" key="2">
    <source>
        <dbReference type="Pfam" id="PF02627"/>
    </source>
</evidence>
<accession>A0ABW2GGR6</accession>
<dbReference type="RefSeq" id="WP_386414859.1">
    <property type="nucleotide sequence ID" value="NZ_JBHSZO010000019.1"/>
</dbReference>
<reference evidence="4" key="1">
    <citation type="journal article" date="2019" name="Int. J. Syst. Evol. Microbiol.">
        <title>The Global Catalogue of Microorganisms (GCM) 10K type strain sequencing project: providing services to taxonomists for standard genome sequencing and annotation.</title>
        <authorList>
            <consortium name="The Broad Institute Genomics Platform"/>
            <consortium name="The Broad Institute Genome Sequencing Center for Infectious Disease"/>
            <person name="Wu L."/>
            <person name="Ma J."/>
        </authorList>
    </citation>
    <scope>NUCLEOTIDE SEQUENCE [LARGE SCALE GENOMIC DNA]</scope>
    <source>
        <strain evidence="4">CGMCC 1.13681</strain>
    </source>
</reference>
<sequence>MLTRKVTPTAALPEPNELTDPPDTPAPQKPSEPESLALIALRIDQLKGCCPCVHARHAELVELGASAERIAFVAAWREAPCYTESERLALALAEACSHPAATGLASSVGTHSA</sequence>
<proteinExistence type="predicted"/>
<feature type="region of interest" description="Disordered" evidence="1">
    <location>
        <begin position="1"/>
        <end position="33"/>
    </location>
</feature>
<evidence type="ECO:0000256" key="1">
    <source>
        <dbReference type="SAM" id="MobiDB-lite"/>
    </source>
</evidence>
<dbReference type="EMBL" id="JBHSZO010000019">
    <property type="protein sequence ID" value="MFC7219289.1"/>
    <property type="molecule type" value="Genomic_DNA"/>
</dbReference>
<dbReference type="Proteomes" id="UP001596413">
    <property type="component" value="Unassembled WGS sequence"/>
</dbReference>
<comment type="caution">
    <text evidence="3">The sequence shown here is derived from an EMBL/GenBank/DDBJ whole genome shotgun (WGS) entry which is preliminary data.</text>
</comment>
<dbReference type="SUPFAM" id="SSF69118">
    <property type="entry name" value="AhpD-like"/>
    <property type="match status" value="1"/>
</dbReference>
<feature type="domain" description="Carboxymuconolactone decarboxylase-like" evidence="2">
    <location>
        <begin position="37"/>
        <end position="95"/>
    </location>
</feature>
<evidence type="ECO:0000313" key="3">
    <source>
        <dbReference type="EMBL" id="MFC7219289.1"/>
    </source>
</evidence>
<evidence type="ECO:0000313" key="4">
    <source>
        <dbReference type="Proteomes" id="UP001596413"/>
    </source>
</evidence>
<dbReference type="Pfam" id="PF02627">
    <property type="entry name" value="CMD"/>
    <property type="match status" value="1"/>
</dbReference>
<dbReference type="InterPro" id="IPR029032">
    <property type="entry name" value="AhpD-like"/>
</dbReference>
<name>A0ABW2GGR6_9ACTN</name>
<dbReference type="InterPro" id="IPR003779">
    <property type="entry name" value="CMD-like"/>
</dbReference>
<gene>
    <name evidence="3" type="ORF">ACFQLX_14085</name>
</gene>
<dbReference type="Gene3D" id="1.20.1290.10">
    <property type="entry name" value="AhpD-like"/>
    <property type="match status" value="1"/>
</dbReference>
<organism evidence="3 4">
    <name type="scientific">Streptomyces polyrhachis</name>
    <dbReference type="NCBI Taxonomy" id="1282885"/>
    <lineage>
        <taxon>Bacteria</taxon>
        <taxon>Bacillati</taxon>
        <taxon>Actinomycetota</taxon>
        <taxon>Actinomycetes</taxon>
        <taxon>Kitasatosporales</taxon>
        <taxon>Streptomycetaceae</taxon>
        <taxon>Streptomyces</taxon>
    </lineage>
</organism>
<protein>
    <submittedName>
        <fullName evidence="3">Carboxymuconolactone decarboxylase family protein</fullName>
    </submittedName>
</protein>